<sequence length="372" mass="38102">MPSLPVPLAVFVVALAVYAGLIFGTPHPLLAPPSLPLELKPALPELGELRTVAVSPQSPITNPLSLPPSAALSAGSLYHITNNMLKAHTVGSGPIPLGVSVVIPDLSTPDCKDPSFTAILETAGTLATTHDEPLTSSSIFQDAAAPSPSLYVSGCGRIRRYNPRKSGVLMPLLDHPEQVTGMSLDSYGTLLASSPAAVSYFPDVVGLPDRASYRERADKLAPGARLLPLLSLAPLLPPLSLPPDAAILAHALDCSSELLYLLLSAPASSPASSRLHLVSLEYDPLEHAAVAPVLLASVPGGAPAGGLAVGADGNVWLAAGPLCRYSAARGEAACTKVWNGGEEAHAVGVQFDARARRGELVVAVEAGGGGAR</sequence>
<accession>A0ABQ6M3A6</accession>
<dbReference type="EMBL" id="BRYB01003633">
    <property type="protein sequence ID" value="GMI18856.1"/>
    <property type="molecule type" value="Genomic_DNA"/>
</dbReference>
<evidence type="ECO:0000313" key="2">
    <source>
        <dbReference type="Proteomes" id="UP001165060"/>
    </source>
</evidence>
<dbReference type="InterPro" id="IPR011041">
    <property type="entry name" value="Quinoprot_gluc/sorb_DH_b-prop"/>
</dbReference>
<proteinExistence type="predicted"/>
<name>A0ABQ6M3A6_9STRA</name>
<evidence type="ECO:0000313" key="1">
    <source>
        <dbReference type="EMBL" id="GMI18856.1"/>
    </source>
</evidence>
<dbReference type="SUPFAM" id="SSF50952">
    <property type="entry name" value="Soluble quinoprotein glucose dehydrogenase"/>
    <property type="match status" value="1"/>
</dbReference>
<keyword evidence="2" id="KW-1185">Reference proteome</keyword>
<reference evidence="1 2" key="1">
    <citation type="journal article" date="2023" name="Commun. Biol.">
        <title>Genome analysis of Parmales, the sister group of diatoms, reveals the evolutionary specialization of diatoms from phago-mixotrophs to photoautotrophs.</title>
        <authorList>
            <person name="Ban H."/>
            <person name="Sato S."/>
            <person name="Yoshikawa S."/>
            <person name="Yamada K."/>
            <person name="Nakamura Y."/>
            <person name="Ichinomiya M."/>
            <person name="Sato N."/>
            <person name="Blanc-Mathieu R."/>
            <person name="Endo H."/>
            <person name="Kuwata A."/>
            <person name="Ogata H."/>
        </authorList>
    </citation>
    <scope>NUCLEOTIDE SEQUENCE [LARGE SCALE GENOMIC DNA]</scope>
</reference>
<gene>
    <name evidence="1" type="ORF">TeGR_g4377</name>
</gene>
<comment type="caution">
    <text evidence="1">The sequence shown here is derived from an EMBL/GenBank/DDBJ whole genome shotgun (WGS) entry which is preliminary data.</text>
</comment>
<dbReference type="Proteomes" id="UP001165060">
    <property type="component" value="Unassembled WGS sequence"/>
</dbReference>
<organism evidence="1 2">
    <name type="scientific">Tetraparma gracilis</name>
    <dbReference type="NCBI Taxonomy" id="2962635"/>
    <lineage>
        <taxon>Eukaryota</taxon>
        <taxon>Sar</taxon>
        <taxon>Stramenopiles</taxon>
        <taxon>Ochrophyta</taxon>
        <taxon>Bolidophyceae</taxon>
        <taxon>Parmales</taxon>
        <taxon>Triparmaceae</taxon>
        <taxon>Tetraparma</taxon>
    </lineage>
</organism>
<feature type="non-terminal residue" evidence="1">
    <location>
        <position position="372"/>
    </location>
</feature>
<protein>
    <submittedName>
        <fullName evidence="1">Uncharacterized protein</fullName>
    </submittedName>
</protein>